<proteinExistence type="predicted"/>
<dbReference type="PANTHER" id="PTHR34978:SF3">
    <property type="entry name" value="SLR0241 PROTEIN"/>
    <property type="match status" value="1"/>
</dbReference>
<dbReference type="eggNOG" id="COG4219">
    <property type="taxonomic scope" value="Bacteria"/>
</dbReference>
<dbReference type="PANTHER" id="PTHR34978">
    <property type="entry name" value="POSSIBLE SENSOR-TRANSDUCER PROTEIN BLAR"/>
    <property type="match status" value="1"/>
</dbReference>
<evidence type="ECO:0000256" key="1">
    <source>
        <dbReference type="SAM" id="Phobius"/>
    </source>
</evidence>
<dbReference type="Proteomes" id="UP000015344">
    <property type="component" value="Unassembled WGS sequence"/>
</dbReference>
<keyword evidence="1" id="KW-0472">Membrane</keyword>
<keyword evidence="1" id="KW-1133">Transmembrane helix</keyword>
<accession>S9SM10</accession>
<dbReference type="InterPro" id="IPR008756">
    <property type="entry name" value="Peptidase_M56"/>
</dbReference>
<dbReference type="CDD" id="cd07341">
    <property type="entry name" value="M56_BlaR1_MecR1_like"/>
    <property type="match status" value="1"/>
</dbReference>
<feature type="transmembrane region" description="Helical" evidence="1">
    <location>
        <begin position="146"/>
        <end position="165"/>
    </location>
</feature>
<name>S9SM10_PAEAL</name>
<dbReference type="EMBL" id="ATMT01000063">
    <property type="protein sequence ID" value="EPY05734.1"/>
    <property type="molecule type" value="Genomic_DNA"/>
</dbReference>
<dbReference type="PATRIC" id="fig|1117108.3.peg.3824"/>
<protein>
    <submittedName>
        <fullName evidence="3">Peptidase M56 BlaR1</fullName>
    </submittedName>
</protein>
<feature type="transmembrane region" description="Helical" evidence="1">
    <location>
        <begin position="359"/>
        <end position="378"/>
    </location>
</feature>
<feature type="transmembrane region" description="Helical" evidence="1">
    <location>
        <begin position="12"/>
        <end position="37"/>
    </location>
</feature>
<dbReference type="InterPro" id="IPR052173">
    <property type="entry name" value="Beta-lactam_resp_regulator"/>
</dbReference>
<feature type="domain" description="Peptidase M56" evidence="2">
    <location>
        <begin position="16"/>
        <end position="351"/>
    </location>
</feature>
<evidence type="ECO:0000259" key="2">
    <source>
        <dbReference type="Pfam" id="PF05569"/>
    </source>
</evidence>
<organism evidence="3 4">
    <name type="scientific">Paenibacillus alvei TS-15</name>
    <dbReference type="NCBI Taxonomy" id="1117108"/>
    <lineage>
        <taxon>Bacteria</taxon>
        <taxon>Bacillati</taxon>
        <taxon>Bacillota</taxon>
        <taxon>Bacilli</taxon>
        <taxon>Bacillales</taxon>
        <taxon>Paenibacillaceae</taxon>
        <taxon>Paenibacillus</taxon>
    </lineage>
</organism>
<dbReference type="AlphaFoldDB" id="S9SM10"/>
<evidence type="ECO:0000313" key="4">
    <source>
        <dbReference type="Proteomes" id="UP000015344"/>
    </source>
</evidence>
<comment type="caution">
    <text evidence="3">The sequence shown here is derived from an EMBL/GenBank/DDBJ whole genome shotgun (WGS) entry which is preliminary data.</text>
</comment>
<sequence>MSPTMYECFLSLFGWVLRGSFMASILIVLVLILQFLFKNKLEVRWKYLLWVPVAIRLLMPWAPESSLSLYNVFSLEAIVPVSQEQSQAQLPSAWYSLWEGAGERSEAEAQAENAADSEKSVLLERKIEVSTTTWDMRFWWSGFKQMGFTNMLMLVWLLGVLLFAAKTVYDQFQLKRALREGRTIETPYLSTVFRETKQLMGVKRDVRFVASERIPGPAVVGFRKPAIIISPSLLVTLRGEQIQCILAHEFGHIQRRDVAVNWMMHILLIIHWFNPLLWLAVHKARQDQEMACDACVLDRMSSQPNLQHNHTYGQTIIHVLEHFHLSGKQHQPSLAGLSATHKQMKRRLLMIKRFHKKSYHLSIFGMAIMIALGSVTLVNAKGNDVDAAESPAVNEIAMKTAATKPEAEGEGKKLEKAEKERIAKLLEKNPDDTYIVYVSNEVKGGLPVEGFSLSEFNLMGSPSPSFDTYEAYLQRASALKEAVPQQPADLPDGYIFSRAEIDNVFTSKDFAPVKAEAKKLGKQVYSKKMNITNSDHISLTFTNGEDFINITSFHWKEKDLEEYKKRKEKEYLYTSAKDMEKKNPNHEGRNYLSWREYGKSFQIVTNPSNPLTKDELIQLAKTAVEK</sequence>
<gene>
    <name evidence="3" type="ORF">PAALTS15_18593</name>
</gene>
<feature type="transmembrane region" description="Helical" evidence="1">
    <location>
        <begin position="262"/>
        <end position="281"/>
    </location>
</feature>
<evidence type="ECO:0000313" key="3">
    <source>
        <dbReference type="EMBL" id="EPY05734.1"/>
    </source>
</evidence>
<dbReference type="Pfam" id="PF05569">
    <property type="entry name" value="Peptidase_M56"/>
    <property type="match status" value="1"/>
</dbReference>
<dbReference type="RefSeq" id="WP_021260995.1">
    <property type="nucleotide sequence ID" value="NZ_ATMT01000063.1"/>
</dbReference>
<reference evidence="3 4" key="1">
    <citation type="submission" date="2013-05" db="EMBL/GenBank/DDBJ databases">
        <authorList>
            <person name="Strain E.A."/>
            <person name="Brown E."/>
            <person name="Allard M.W."/>
            <person name="Luo Y.L."/>
        </authorList>
    </citation>
    <scope>NUCLEOTIDE SEQUENCE [LARGE SCALE GENOMIC DNA]</scope>
    <source>
        <strain evidence="3 4">TS-15</strain>
    </source>
</reference>
<dbReference type="Gene3D" id="3.30.2010.10">
    <property type="entry name" value="Metalloproteases ('zincins'), catalytic domain"/>
    <property type="match status" value="1"/>
</dbReference>
<keyword evidence="1" id="KW-0812">Transmembrane</keyword>